<proteinExistence type="predicted"/>
<comment type="caution">
    <text evidence="13">The sequence shown here is derived from an EMBL/GenBank/DDBJ whole genome shotgun (WGS) entry which is preliminary data.</text>
</comment>
<keyword evidence="14" id="KW-1185">Reference proteome</keyword>
<dbReference type="InterPro" id="IPR000390">
    <property type="entry name" value="Small_drug/metabolite_transptr"/>
</dbReference>
<dbReference type="STRING" id="1563157.AQS70_00750"/>
<evidence type="ECO:0000256" key="9">
    <source>
        <dbReference type="ARBA" id="ARBA00023098"/>
    </source>
</evidence>
<keyword evidence="10 11" id="KW-0472">Membrane</keyword>
<evidence type="ECO:0000256" key="1">
    <source>
        <dbReference type="ARBA" id="ARBA00004651"/>
    </source>
</evidence>
<evidence type="ECO:0000256" key="7">
    <source>
        <dbReference type="ARBA" id="ARBA00022985"/>
    </source>
</evidence>
<keyword evidence="8 11" id="KW-1133">Transmembrane helix</keyword>
<feature type="domain" description="EamA" evidence="12">
    <location>
        <begin position="67"/>
        <end position="132"/>
    </location>
</feature>
<dbReference type="GO" id="GO:0009103">
    <property type="term" value="P:lipopolysaccharide biosynthetic process"/>
    <property type="evidence" value="ECO:0007669"/>
    <property type="project" value="UniProtKB-KW"/>
</dbReference>
<dbReference type="GO" id="GO:0005886">
    <property type="term" value="C:plasma membrane"/>
    <property type="evidence" value="ECO:0007669"/>
    <property type="project" value="UniProtKB-SubCell"/>
</dbReference>
<sequence>MEKTQPINTHSNGWLHGRLGTVVLWALLITLESSGQIATKLGGDQLGEMAFSLHWLQAVMSDTGVWVAIACYIGAFFVWMLILRRSSLSLAFPLSSLVFVGVLLGSWLGLGEHISLLHWAGVAVIIVGIALLAEGEPEH</sequence>
<evidence type="ECO:0000256" key="10">
    <source>
        <dbReference type="ARBA" id="ARBA00023136"/>
    </source>
</evidence>
<gene>
    <name evidence="13" type="ORF">AQS70_00750</name>
</gene>
<dbReference type="InterPro" id="IPR000620">
    <property type="entry name" value="EamA_dom"/>
</dbReference>
<dbReference type="RefSeq" id="WP_055101036.1">
    <property type="nucleotide sequence ID" value="NZ_LLWH01000001.1"/>
</dbReference>
<keyword evidence="6 11" id="KW-0812">Transmembrane</keyword>
<dbReference type="Pfam" id="PF00892">
    <property type="entry name" value="EamA"/>
    <property type="match status" value="1"/>
</dbReference>
<dbReference type="GO" id="GO:0009245">
    <property type="term" value="P:lipid A biosynthetic process"/>
    <property type="evidence" value="ECO:0007669"/>
    <property type="project" value="UniProtKB-KW"/>
</dbReference>
<dbReference type="Proteomes" id="UP000050342">
    <property type="component" value="Unassembled WGS sequence"/>
</dbReference>
<comment type="subcellular location">
    <subcellularLocation>
        <location evidence="1">Cell membrane</location>
        <topology evidence="1">Multi-pass membrane protein</topology>
    </subcellularLocation>
</comment>
<feature type="transmembrane region" description="Helical" evidence="11">
    <location>
        <begin position="63"/>
        <end position="83"/>
    </location>
</feature>
<keyword evidence="9" id="KW-0443">Lipid metabolism</keyword>
<keyword evidence="5" id="KW-0441">Lipid A biosynthesis</keyword>
<keyword evidence="3" id="KW-0444">Lipid biosynthesis</keyword>
<evidence type="ECO:0000256" key="8">
    <source>
        <dbReference type="ARBA" id="ARBA00022989"/>
    </source>
</evidence>
<evidence type="ECO:0000256" key="4">
    <source>
        <dbReference type="ARBA" id="ARBA00022519"/>
    </source>
</evidence>
<accession>A0A0Q0X6G0</accession>
<dbReference type="EMBL" id="LLWH01000001">
    <property type="protein sequence ID" value="KQB55694.1"/>
    <property type="molecule type" value="Genomic_DNA"/>
</dbReference>
<dbReference type="InterPro" id="IPR037185">
    <property type="entry name" value="EmrE-like"/>
</dbReference>
<evidence type="ECO:0000256" key="2">
    <source>
        <dbReference type="ARBA" id="ARBA00022475"/>
    </source>
</evidence>
<reference evidence="13 14" key="1">
    <citation type="submission" date="2015-10" db="EMBL/GenBank/DDBJ databases">
        <title>Pseudomonas helleri sp. nov. and Pseudomonas weihenstephanensis sp. nov., isolated from raw cows milk.</title>
        <authorList>
            <person name="Von Neubeck M."/>
            <person name="Huptas C."/>
            <person name="Wenning M."/>
            <person name="Scherer S."/>
        </authorList>
    </citation>
    <scope>NUCLEOTIDE SEQUENCE [LARGE SCALE GENOMIC DNA]</scope>
    <source>
        <strain evidence="13 14">BSTT44</strain>
    </source>
</reference>
<evidence type="ECO:0000256" key="3">
    <source>
        <dbReference type="ARBA" id="ARBA00022516"/>
    </source>
</evidence>
<dbReference type="AlphaFoldDB" id="A0A0Q0X6G0"/>
<evidence type="ECO:0000256" key="6">
    <source>
        <dbReference type="ARBA" id="ARBA00022692"/>
    </source>
</evidence>
<name>A0A0Q0X6G0_9PSED</name>
<keyword evidence="4" id="KW-0997">Cell inner membrane</keyword>
<keyword evidence="7" id="KW-0448">Lipopolysaccharide biosynthesis</keyword>
<evidence type="ECO:0000259" key="12">
    <source>
        <dbReference type="Pfam" id="PF00892"/>
    </source>
</evidence>
<feature type="transmembrane region" description="Helical" evidence="11">
    <location>
        <begin position="90"/>
        <end position="110"/>
    </location>
</feature>
<dbReference type="OrthoDB" id="7021040at2"/>
<evidence type="ECO:0000313" key="13">
    <source>
        <dbReference type="EMBL" id="KQB55694.1"/>
    </source>
</evidence>
<dbReference type="SUPFAM" id="SSF103481">
    <property type="entry name" value="Multidrug resistance efflux transporter EmrE"/>
    <property type="match status" value="1"/>
</dbReference>
<organism evidence="13 14">
    <name type="scientific">Pseudomonas endophytica</name>
    <dbReference type="NCBI Taxonomy" id="1563157"/>
    <lineage>
        <taxon>Bacteria</taxon>
        <taxon>Pseudomonadati</taxon>
        <taxon>Pseudomonadota</taxon>
        <taxon>Gammaproteobacteria</taxon>
        <taxon>Pseudomonadales</taxon>
        <taxon>Pseudomonadaceae</taxon>
        <taxon>Pseudomonas</taxon>
    </lineage>
</organism>
<keyword evidence="2" id="KW-1003">Cell membrane</keyword>
<evidence type="ECO:0000313" key="14">
    <source>
        <dbReference type="Proteomes" id="UP000050342"/>
    </source>
</evidence>
<dbReference type="GO" id="GO:0022857">
    <property type="term" value="F:transmembrane transporter activity"/>
    <property type="evidence" value="ECO:0007669"/>
    <property type="project" value="InterPro"/>
</dbReference>
<evidence type="ECO:0000256" key="11">
    <source>
        <dbReference type="SAM" id="Phobius"/>
    </source>
</evidence>
<dbReference type="PANTHER" id="PTHR30561:SF9">
    <property type="entry name" value="4-AMINO-4-DEOXY-L-ARABINOSE-PHOSPHOUNDECAPRENOL FLIPPASE SUBUNIT ARNF-RELATED"/>
    <property type="match status" value="1"/>
</dbReference>
<feature type="transmembrane region" description="Helical" evidence="11">
    <location>
        <begin position="116"/>
        <end position="133"/>
    </location>
</feature>
<evidence type="ECO:0000256" key="5">
    <source>
        <dbReference type="ARBA" id="ARBA00022556"/>
    </source>
</evidence>
<dbReference type="Gene3D" id="1.10.3730.20">
    <property type="match status" value="1"/>
</dbReference>
<protein>
    <submittedName>
        <fullName evidence="13">Transporter</fullName>
    </submittedName>
</protein>
<dbReference type="PANTHER" id="PTHR30561">
    <property type="entry name" value="SMR FAMILY PROTON-DEPENDENT DRUG EFFLUX TRANSPORTER SUGE"/>
    <property type="match status" value="1"/>
</dbReference>